<feature type="domain" description="Metallo-beta-lactamase" evidence="2">
    <location>
        <begin position="42"/>
        <end position="252"/>
    </location>
</feature>
<dbReference type="Gene3D" id="3.40.50.10890">
    <property type="match status" value="1"/>
</dbReference>
<keyword evidence="1" id="KW-0378">Hydrolase</keyword>
<evidence type="ECO:0000259" key="3">
    <source>
        <dbReference type="SMART" id="SM01027"/>
    </source>
</evidence>
<dbReference type="GO" id="GO:0005634">
    <property type="term" value="C:nucleus"/>
    <property type="evidence" value="ECO:0007669"/>
    <property type="project" value="TreeGrafter"/>
</dbReference>
<dbReference type="PANTHER" id="PTHR11203:SF37">
    <property type="entry name" value="INTEGRATOR COMPLEX SUBUNIT 11"/>
    <property type="match status" value="1"/>
</dbReference>
<dbReference type="InterPro" id="IPR022712">
    <property type="entry name" value="Beta_Casp"/>
</dbReference>
<dbReference type="OrthoDB" id="10249535at2759"/>
<dbReference type="InterPro" id="IPR011108">
    <property type="entry name" value="RMMBL"/>
</dbReference>
<dbReference type="PANTHER" id="PTHR11203">
    <property type="entry name" value="CLEAVAGE AND POLYADENYLATION SPECIFICITY FACTOR FAMILY MEMBER"/>
    <property type="match status" value="1"/>
</dbReference>
<protein>
    <submittedName>
        <fullName evidence="4">Cleavage and polyadenylation specificity factor</fullName>
    </submittedName>
</protein>
<feature type="domain" description="Beta-Casp" evidence="3">
    <location>
        <begin position="272"/>
        <end position="411"/>
    </location>
</feature>
<gene>
    <name evidence="4" type="ORF">CHC_T00010051001</name>
</gene>
<organism evidence="4 5">
    <name type="scientific">Chondrus crispus</name>
    <name type="common">Carrageen Irish moss</name>
    <name type="synonym">Polymorpha crispa</name>
    <dbReference type="NCBI Taxonomy" id="2769"/>
    <lineage>
        <taxon>Eukaryota</taxon>
        <taxon>Rhodophyta</taxon>
        <taxon>Florideophyceae</taxon>
        <taxon>Rhodymeniophycidae</taxon>
        <taxon>Gigartinales</taxon>
        <taxon>Gigartinaceae</taxon>
        <taxon>Chondrus</taxon>
    </lineage>
</organism>
<dbReference type="GeneID" id="17317915"/>
<dbReference type="Gene3D" id="3.60.15.10">
    <property type="entry name" value="Ribonuclease Z/Hydroxyacylglutathione hydrolase-like"/>
    <property type="match status" value="1"/>
</dbReference>
<dbReference type="SUPFAM" id="SSF56281">
    <property type="entry name" value="Metallo-hydrolase/oxidoreductase"/>
    <property type="match status" value="1"/>
</dbReference>
<keyword evidence="5" id="KW-1185">Reference proteome</keyword>
<dbReference type="InterPro" id="IPR001279">
    <property type="entry name" value="Metallo-B-lactamas"/>
</dbReference>
<dbReference type="RefSeq" id="XP_005710197.1">
    <property type="nucleotide sequence ID" value="XM_005710140.1"/>
</dbReference>
<name>R7QQ55_CHOCR</name>
<accession>R7QQ55</accession>
<dbReference type="EMBL" id="HG002092">
    <property type="protein sequence ID" value="CDF39903.1"/>
    <property type="molecule type" value="Genomic_DNA"/>
</dbReference>
<evidence type="ECO:0000313" key="5">
    <source>
        <dbReference type="Proteomes" id="UP000012073"/>
    </source>
</evidence>
<dbReference type="Pfam" id="PF07521">
    <property type="entry name" value="RMMBL"/>
    <property type="match status" value="1"/>
</dbReference>
<dbReference type="Pfam" id="PF16661">
    <property type="entry name" value="Lactamase_B_6"/>
    <property type="match status" value="1"/>
</dbReference>
<evidence type="ECO:0000259" key="2">
    <source>
        <dbReference type="SMART" id="SM00849"/>
    </source>
</evidence>
<dbReference type="Gramene" id="CDF39903">
    <property type="protein sequence ID" value="CDF39903"/>
    <property type="gene ID" value="CHC_T00010051001"/>
</dbReference>
<dbReference type="InterPro" id="IPR050698">
    <property type="entry name" value="MBL"/>
</dbReference>
<dbReference type="GO" id="GO:0016180">
    <property type="term" value="P:snRNA processing"/>
    <property type="evidence" value="ECO:0007669"/>
    <property type="project" value="TreeGrafter"/>
</dbReference>
<dbReference type="GO" id="GO:0016787">
    <property type="term" value="F:hydrolase activity"/>
    <property type="evidence" value="ECO:0007669"/>
    <property type="project" value="UniProtKB-KW"/>
</dbReference>
<dbReference type="KEGG" id="ccp:CHC_T00010051001"/>
<dbReference type="AlphaFoldDB" id="R7QQ55"/>
<proteinExistence type="predicted"/>
<dbReference type="SMART" id="SM01027">
    <property type="entry name" value="Beta-Casp"/>
    <property type="match status" value="1"/>
</dbReference>
<dbReference type="STRING" id="2769.R7QQ55"/>
<dbReference type="OMA" id="YLDGMIW"/>
<dbReference type="Pfam" id="PF10996">
    <property type="entry name" value="Beta-Casp"/>
    <property type="match status" value="1"/>
</dbReference>
<dbReference type="GO" id="GO:0004521">
    <property type="term" value="F:RNA endonuclease activity"/>
    <property type="evidence" value="ECO:0007669"/>
    <property type="project" value="TreeGrafter"/>
</dbReference>
<reference evidence="5" key="1">
    <citation type="journal article" date="2013" name="Proc. Natl. Acad. Sci. U.S.A.">
        <title>Genome structure and metabolic features in the red seaweed Chondrus crispus shed light on evolution of the Archaeplastida.</title>
        <authorList>
            <person name="Collen J."/>
            <person name="Porcel B."/>
            <person name="Carre W."/>
            <person name="Ball S.G."/>
            <person name="Chaparro C."/>
            <person name="Tonon T."/>
            <person name="Barbeyron T."/>
            <person name="Michel G."/>
            <person name="Noel B."/>
            <person name="Valentin K."/>
            <person name="Elias M."/>
            <person name="Artiguenave F."/>
            <person name="Arun A."/>
            <person name="Aury J.M."/>
            <person name="Barbosa-Neto J.F."/>
            <person name="Bothwell J.H."/>
            <person name="Bouget F.Y."/>
            <person name="Brillet L."/>
            <person name="Cabello-Hurtado F."/>
            <person name="Capella-Gutierrez S."/>
            <person name="Charrier B."/>
            <person name="Cladiere L."/>
            <person name="Cock J.M."/>
            <person name="Coelho S.M."/>
            <person name="Colleoni C."/>
            <person name="Czjzek M."/>
            <person name="Da Silva C."/>
            <person name="Delage L."/>
            <person name="Denoeud F."/>
            <person name="Deschamps P."/>
            <person name="Dittami S.M."/>
            <person name="Gabaldon T."/>
            <person name="Gachon C.M."/>
            <person name="Groisillier A."/>
            <person name="Herve C."/>
            <person name="Jabbari K."/>
            <person name="Katinka M."/>
            <person name="Kloareg B."/>
            <person name="Kowalczyk N."/>
            <person name="Labadie K."/>
            <person name="Leblanc C."/>
            <person name="Lopez P.J."/>
            <person name="McLachlan D.H."/>
            <person name="Meslet-Cladiere L."/>
            <person name="Moustafa A."/>
            <person name="Nehr Z."/>
            <person name="Nyvall Collen P."/>
            <person name="Panaud O."/>
            <person name="Partensky F."/>
            <person name="Poulain J."/>
            <person name="Rensing S.A."/>
            <person name="Rousvoal S."/>
            <person name="Samson G."/>
            <person name="Symeonidi A."/>
            <person name="Weissenbach J."/>
            <person name="Zambounis A."/>
            <person name="Wincker P."/>
            <person name="Boyen C."/>
        </authorList>
    </citation>
    <scope>NUCLEOTIDE SEQUENCE [LARGE SCALE GENOMIC DNA]</scope>
    <source>
        <strain evidence="5">cv. Stackhouse</strain>
    </source>
</reference>
<dbReference type="InterPro" id="IPR036866">
    <property type="entry name" value="RibonucZ/Hydroxyglut_hydro"/>
</dbReference>
<dbReference type="SMART" id="SM00849">
    <property type="entry name" value="Lactamase_B"/>
    <property type="match status" value="1"/>
</dbReference>
<dbReference type="Proteomes" id="UP000012073">
    <property type="component" value="Unassembled WGS sequence"/>
</dbReference>
<evidence type="ECO:0000256" key="1">
    <source>
        <dbReference type="ARBA" id="ARBA00022801"/>
    </source>
</evidence>
<sequence length="535" mass="58420">MTAMHKASFTKHEELQSLITGVLRRRGMPCYLQVLGAGCDVGRSCLHLSFSGANLLLDCGAHPGFADARRFPDFKSLGSKLSSLDAILISHFHFDHAAALPLLTETLQCQAPLYMTEPTRDLAELMLSDFISTSASRRQHCPFSKADARNCLARVRLLCLGQTTAIQGKSTEISVTPYYSGHVLGAVMLHVRVGSTSVLYSGDYSTRSDRHLRAANVPFGLEPDLFITEATYCSTVRREGRRAQEDALMNAVTEAVCNEGKVLVPISAFGRVHAVCALFASHPDADLLKNVPLYVVSGLASKAINSYEKHTDWTANTKKGDSTHTDASLPNDGVEQQATLACDPFTSRLKTFNRNEHWGMLEAPGSMILFATPGNMSTGLSLDVFREWASDSRNTVVVPGFCFANTFASKLISGHSVEGHSSEINCRLVNMMFGSHADARGIVRTCRKVKARAVMLVHGDRDKVTQFRQQLSDALEVPCFAPANGDTVVISTSSPSRLSPSLSRNQIGWFEPYILYVPVAFGSDCIFSSVHFIRS</sequence>
<evidence type="ECO:0000313" key="4">
    <source>
        <dbReference type="EMBL" id="CDF39903.1"/>
    </source>
</evidence>